<name>X1LYI0_9ZZZZ</name>
<accession>X1LYI0</accession>
<comment type="caution">
    <text evidence="1">The sequence shown here is derived from an EMBL/GenBank/DDBJ whole genome shotgun (WGS) entry which is preliminary data.</text>
</comment>
<dbReference type="EMBL" id="BARV01022797">
    <property type="protein sequence ID" value="GAI24143.1"/>
    <property type="molecule type" value="Genomic_DNA"/>
</dbReference>
<proteinExistence type="predicted"/>
<reference evidence="1" key="1">
    <citation type="journal article" date="2014" name="Front. Microbiol.">
        <title>High frequency of phylogenetically diverse reductive dehalogenase-homologous genes in deep subseafloor sedimentary metagenomes.</title>
        <authorList>
            <person name="Kawai M."/>
            <person name="Futagami T."/>
            <person name="Toyoda A."/>
            <person name="Takaki Y."/>
            <person name="Nishi S."/>
            <person name="Hori S."/>
            <person name="Arai W."/>
            <person name="Tsubouchi T."/>
            <person name="Morono Y."/>
            <person name="Uchiyama I."/>
            <person name="Ito T."/>
            <person name="Fujiyama A."/>
            <person name="Inagaki F."/>
            <person name="Takami H."/>
        </authorList>
    </citation>
    <scope>NUCLEOTIDE SEQUENCE</scope>
    <source>
        <strain evidence="1">Expedition CK06-06</strain>
    </source>
</reference>
<evidence type="ECO:0000313" key="1">
    <source>
        <dbReference type="EMBL" id="GAI24143.1"/>
    </source>
</evidence>
<gene>
    <name evidence="1" type="ORF">S06H3_37514</name>
</gene>
<organism evidence="1">
    <name type="scientific">marine sediment metagenome</name>
    <dbReference type="NCBI Taxonomy" id="412755"/>
    <lineage>
        <taxon>unclassified sequences</taxon>
        <taxon>metagenomes</taxon>
        <taxon>ecological metagenomes</taxon>
    </lineage>
</organism>
<sequence>MGYWTITFAQEEWPLLMGRCKRRKRKCGKDSELKLAYMGKRIREVMRELGYHRGLSRWHFCGGKGRFGKREAGEDVWEWHRYADSEDGRWKPHLNIIVDGGYLGPDELERQKEAIRSVIAPGLRKWLVANGKVQVIHYEYSADTASKVYWLKYINRATLLEPTWGEGMLPMLWNFRNNAWWGKWEDSPLWSLDAPAENIGAISQLEGGFFSSVLVSSPRPPKIEMATIARLHVAKPIGIHS</sequence>
<dbReference type="AlphaFoldDB" id="X1LYI0"/>
<protein>
    <submittedName>
        <fullName evidence="1">Uncharacterized protein</fullName>
    </submittedName>
</protein>